<evidence type="ECO:0000313" key="1">
    <source>
        <dbReference type="EMBL" id="BBY61492.1"/>
    </source>
</evidence>
<organism evidence="1 2">
    <name type="scientific">Mycolicibacterium sarraceniae</name>
    <dbReference type="NCBI Taxonomy" id="1534348"/>
    <lineage>
        <taxon>Bacteria</taxon>
        <taxon>Bacillati</taxon>
        <taxon>Actinomycetota</taxon>
        <taxon>Actinomycetes</taxon>
        <taxon>Mycobacteriales</taxon>
        <taxon>Mycobacteriaceae</taxon>
        <taxon>Mycolicibacterium</taxon>
    </lineage>
</organism>
<sequence length="98" mass="10667">MPDGTDTSANTPAARPMFTRTRDAIEAHLSIVFTALALSREVQNRSGLSLRRFLRTHKPLRSAIDLNGAIAAFPPALNAAVTTMLNALETENSRDYAK</sequence>
<dbReference type="KEGG" id="msar:MSAR_46280"/>
<dbReference type="AlphaFoldDB" id="A0A7I7SWU7"/>
<dbReference type="Proteomes" id="UP000466445">
    <property type="component" value="Chromosome"/>
</dbReference>
<dbReference type="EMBL" id="AP022595">
    <property type="protein sequence ID" value="BBY61492.1"/>
    <property type="molecule type" value="Genomic_DNA"/>
</dbReference>
<keyword evidence="2" id="KW-1185">Reference proteome</keyword>
<reference evidence="1 2" key="1">
    <citation type="journal article" date="2019" name="Emerg. Microbes Infect.">
        <title>Comprehensive subspecies identification of 175 nontuberculous mycobacteria species based on 7547 genomic profiles.</title>
        <authorList>
            <person name="Matsumoto Y."/>
            <person name="Kinjo T."/>
            <person name="Motooka D."/>
            <person name="Nabeya D."/>
            <person name="Jung N."/>
            <person name="Uechi K."/>
            <person name="Horii T."/>
            <person name="Iida T."/>
            <person name="Fujita J."/>
            <person name="Nakamura S."/>
        </authorList>
    </citation>
    <scope>NUCLEOTIDE SEQUENCE [LARGE SCALE GENOMIC DNA]</scope>
    <source>
        <strain evidence="1 2">JCM 30395</strain>
    </source>
</reference>
<evidence type="ECO:0000313" key="2">
    <source>
        <dbReference type="Proteomes" id="UP000466445"/>
    </source>
</evidence>
<gene>
    <name evidence="1" type="ORF">MSAR_46280</name>
</gene>
<protein>
    <submittedName>
        <fullName evidence="1">Uncharacterized protein</fullName>
    </submittedName>
</protein>
<accession>A0A7I7SWU7</accession>
<proteinExistence type="predicted"/>
<name>A0A7I7SWU7_9MYCO</name>